<proteinExistence type="predicted"/>
<sequence>MPSQSEFPTYLDQIVSRYLRENAGPGEYLPLLQWQIAEGHRLDERTTYPGHLTTSAIVLSPDHAQVLLIDHVTIGRWLQPGGHYELSDRFWQSAEREAVEETAVTGLMLHPWHQDEDRPFVIDSHDVPGKQARNEQPHVHHDLQYLFIADPGLPLAHQAEEVHAARWAPLVELEPIAPKVMARLRDMD</sequence>
<dbReference type="Gene3D" id="3.90.79.10">
    <property type="entry name" value="Nucleoside Triphosphate Pyrophosphohydrolase"/>
    <property type="match status" value="1"/>
</dbReference>
<dbReference type="PROSITE" id="PS51462">
    <property type="entry name" value="NUDIX"/>
    <property type="match status" value="1"/>
</dbReference>
<reference evidence="2" key="1">
    <citation type="submission" date="2023-03" db="EMBL/GenBank/DDBJ databases">
        <title>Andean soil-derived lignocellulolytic bacterial consortium as a source of novel taxa and putative plastic-active enzymes.</title>
        <authorList>
            <person name="Diaz-Garcia L."/>
            <person name="Chuvochina M."/>
            <person name="Feuerriegel G."/>
            <person name="Bunk B."/>
            <person name="Sproer C."/>
            <person name="Streit W.R."/>
            <person name="Rodriguez L.M."/>
            <person name="Overmann J."/>
            <person name="Jimenez D.J."/>
        </authorList>
    </citation>
    <scope>NUCLEOTIDE SEQUENCE</scope>
    <source>
        <strain evidence="2">MAG 4196</strain>
    </source>
</reference>
<dbReference type="EMBL" id="CP119312">
    <property type="protein sequence ID" value="WEK04942.1"/>
    <property type="molecule type" value="Genomic_DNA"/>
</dbReference>
<dbReference type="Pfam" id="PF00293">
    <property type="entry name" value="NUDIX"/>
    <property type="match status" value="1"/>
</dbReference>
<dbReference type="GO" id="GO:0003824">
    <property type="term" value="F:catalytic activity"/>
    <property type="evidence" value="ECO:0007669"/>
    <property type="project" value="UniProtKB-ARBA"/>
</dbReference>
<protein>
    <submittedName>
        <fullName evidence="2">NUDIX domain-containing protein</fullName>
    </submittedName>
</protein>
<evidence type="ECO:0000313" key="3">
    <source>
        <dbReference type="Proteomes" id="UP001217476"/>
    </source>
</evidence>
<dbReference type="PANTHER" id="PTHR43736">
    <property type="entry name" value="ADP-RIBOSE PYROPHOSPHATASE"/>
    <property type="match status" value="1"/>
</dbReference>
<dbReference type="CDD" id="cd03674">
    <property type="entry name" value="NUDIX_Hydrolase"/>
    <property type="match status" value="1"/>
</dbReference>
<evidence type="ECO:0000259" key="1">
    <source>
        <dbReference type="PROSITE" id="PS51462"/>
    </source>
</evidence>
<gene>
    <name evidence="2" type="ORF">P0Y65_01430</name>
</gene>
<dbReference type="InterPro" id="IPR015797">
    <property type="entry name" value="NUDIX_hydrolase-like_dom_sf"/>
</dbReference>
<organism evidence="2 3">
    <name type="scientific">Candidatus Devosia phytovorans</name>
    <dbReference type="NCBI Taxonomy" id="3121372"/>
    <lineage>
        <taxon>Bacteria</taxon>
        <taxon>Pseudomonadati</taxon>
        <taxon>Pseudomonadota</taxon>
        <taxon>Alphaproteobacteria</taxon>
        <taxon>Hyphomicrobiales</taxon>
        <taxon>Devosiaceae</taxon>
        <taxon>Devosia</taxon>
    </lineage>
</organism>
<dbReference type="Proteomes" id="UP001217476">
    <property type="component" value="Chromosome"/>
</dbReference>
<dbReference type="InterPro" id="IPR000086">
    <property type="entry name" value="NUDIX_hydrolase_dom"/>
</dbReference>
<dbReference type="PANTHER" id="PTHR43736:SF1">
    <property type="entry name" value="DIHYDRONEOPTERIN TRIPHOSPHATE DIPHOSPHATASE"/>
    <property type="match status" value="1"/>
</dbReference>
<evidence type="ECO:0000313" key="2">
    <source>
        <dbReference type="EMBL" id="WEK04942.1"/>
    </source>
</evidence>
<feature type="domain" description="Nudix hydrolase" evidence="1">
    <location>
        <begin position="49"/>
        <end position="188"/>
    </location>
</feature>
<accession>A0AAJ6B080</accession>
<name>A0AAJ6B080_9HYPH</name>
<dbReference type="SUPFAM" id="SSF55811">
    <property type="entry name" value="Nudix"/>
    <property type="match status" value="1"/>
</dbReference>
<dbReference type="AlphaFoldDB" id="A0AAJ6B080"/>